<feature type="region of interest" description="Disordered" evidence="1">
    <location>
        <begin position="236"/>
        <end position="403"/>
    </location>
</feature>
<feature type="compositionally biased region" description="Low complexity" evidence="1">
    <location>
        <begin position="342"/>
        <end position="355"/>
    </location>
</feature>
<feature type="compositionally biased region" description="Polar residues" evidence="1">
    <location>
        <begin position="290"/>
        <end position="300"/>
    </location>
</feature>
<evidence type="ECO:0000313" key="3">
    <source>
        <dbReference type="Proteomes" id="UP000245884"/>
    </source>
</evidence>
<feature type="compositionally biased region" description="Basic and acidic residues" evidence="1">
    <location>
        <begin position="236"/>
        <end position="252"/>
    </location>
</feature>
<dbReference type="GeneID" id="37030562"/>
<dbReference type="EMBL" id="KZ819663">
    <property type="protein sequence ID" value="PWN29724.1"/>
    <property type="molecule type" value="Genomic_DNA"/>
</dbReference>
<feature type="compositionally biased region" description="Low complexity" evidence="1">
    <location>
        <begin position="483"/>
        <end position="496"/>
    </location>
</feature>
<feature type="compositionally biased region" description="Polar residues" evidence="1">
    <location>
        <begin position="27"/>
        <end position="36"/>
    </location>
</feature>
<evidence type="ECO:0000256" key="1">
    <source>
        <dbReference type="SAM" id="MobiDB-lite"/>
    </source>
</evidence>
<feature type="region of interest" description="Disordered" evidence="1">
    <location>
        <begin position="64"/>
        <end position="96"/>
    </location>
</feature>
<feature type="region of interest" description="Disordered" evidence="1">
    <location>
        <begin position="418"/>
        <end position="496"/>
    </location>
</feature>
<protein>
    <submittedName>
        <fullName evidence="2">Uncharacterized protein</fullName>
    </submittedName>
</protein>
<sequence length="557" mass="58849">MSAAATSACPDLADRNGQRGSEIGGVTASSQPTLQPAATASTVHSNASATATASIAASTFHPVPPSFVTAPPQIDPALPRGPHGESIPTGHRSNDTQQTCVGCVADRIIHSTRCEAAASRDWCRRYCDYRCGNTAREAMAHLSEDRQRLASIERVLGVGDSAWDIKSLETLQNVRDQSSLASATFTVMGLLVARVDALERERVKNEQEKLATACWQADRDGRLQDITEMLSATREELKQTRDKVEQLERRGQELQSRMEGSFVPQQEQRAGQVNPTPPSSANSEMRRGGTQHNEASQSWAQGPRDGEIASNGETAAAVSGADESGSAKRKRDDDDASETDQSGSSKKVAKDAASSPDCNFTITPFGRSPTSVTPRSAGRASAKVDGTAPRRSTINLASTSTSSSTLLTVDEAASQLSRLSEQLRTPSSFLRHTQVSGETSPQGHGQQDTLGRAASVPADRPWCRVNTATSGPGKAATAPVTLSDAPASSSSPTSVAIAESAIRAARKQLEVGQTGEFQQEQGEGQPSSDRGYHVSIKGTSEGNGETCRAEAAKEASY</sequence>
<gene>
    <name evidence="2" type="ORF">BDZ90DRAFT_269669</name>
</gene>
<feature type="compositionally biased region" description="Low complexity" evidence="1">
    <location>
        <begin position="510"/>
        <end position="525"/>
    </location>
</feature>
<organism evidence="2 3">
    <name type="scientific">Jaminaea rosea</name>
    <dbReference type="NCBI Taxonomy" id="1569628"/>
    <lineage>
        <taxon>Eukaryota</taxon>
        <taxon>Fungi</taxon>
        <taxon>Dikarya</taxon>
        <taxon>Basidiomycota</taxon>
        <taxon>Ustilaginomycotina</taxon>
        <taxon>Exobasidiomycetes</taxon>
        <taxon>Microstromatales</taxon>
        <taxon>Microstromatales incertae sedis</taxon>
        <taxon>Jaminaea</taxon>
    </lineage>
</organism>
<dbReference type="AlphaFoldDB" id="A0A316UXK4"/>
<reference evidence="2 3" key="1">
    <citation type="journal article" date="2018" name="Mol. Biol. Evol.">
        <title>Broad Genomic Sampling Reveals a Smut Pathogenic Ancestry of the Fungal Clade Ustilaginomycotina.</title>
        <authorList>
            <person name="Kijpornyongpan T."/>
            <person name="Mondo S.J."/>
            <person name="Barry K."/>
            <person name="Sandor L."/>
            <person name="Lee J."/>
            <person name="Lipzen A."/>
            <person name="Pangilinan J."/>
            <person name="LaButti K."/>
            <person name="Hainaut M."/>
            <person name="Henrissat B."/>
            <person name="Grigoriev I.V."/>
            <person name="Spatafora J.W."/>
            <person name="Aime M.C."/>
        </authorList>
    </citation>
    <scope>NUCLEOTIDE SEQUENCE [LARGE SCALE GENOMIC DNA]</scope>
    <source>
        <strain evidence="2 3">MCA 5214</strain>
    </source>
</reference>
<feature type="compositionally biased region" description="Polar residues" evidence="1">
    <location>
        <begin position="418"/>
        <end position="449"/>
    </location>
</feature>
<dbReference type="Proteomes" id="UP000245884">
    <property type="component" value="Unassembled WGS sequence"/>
</dbReference>
<evidence type="ECO:0000313" key="2">
    <source>
        <dbReference type="EMBL" id="PWN29724.1"/>
    </source>
</evidence>
<feature type="region of interest" description="Disordered" evidence="1">
    <location>
        <begin position="1"/>
        <end position="42"/>
    </location>
</feature>
<proteinExistence type="predicted"/>
<feature type="compositionally biased region" description="Polar residues" evidence="1">
    <location>
        <begin position="356"/>
        <end position="374"/>
    </location>
</feature>
<keyword evidence="3" id="KW-1185">Reference proteome</keyword>
<feature type="compositionally biased region" description="Polar residues" evidence="1">
    <location>
        <begin position="263"/>
        <end position="283"/>
    </location>
</feature>
<accession>A0A316UXK4</accession>
<feature type="compositionally biased region" description="Basic and acidic residues" evidence="1">
    <location>
        <begin position="547"/>
        <end position="557"/>
    </location>
</feature>
<feature type="region of interest" description="Disordered" evidence="1">
    <location>
        <begin position="509"/>
        <end position="557"/>
    </location>
</feature>
<name>A0A316UXK4_9BASI</name>
<dbReference type="RefSeq" id="XP_025364336.1">
    <property type="nucleotide sequence ID" value="XM_025508739.1"/>
</dbReference>